<comment type="caution">
    <text evidence="3">The sequence shown here is derived from an EMBL/GenBank/DDBJ whole genome shotgun (WGS) entry which is preliminary data.</text>
</comment>
<feature type="transmembrane region" description="Helical" evidence="2">
    <location>
        <begin position="106"/>
        <end position="129"/>
    </location>
</feature>
<organism evidence="3 4">
    <name type="scientific">Methylobacterium soli</name>
    <dbReference type="NCBI Taxonomy" id="553447"/>
    <lineage>
        <taxon>Bacteria</taxon>
        <taxon>Pseudomonadati</taxon>
        <taxon>Pseudomonadota</taxon>
        <taxon>Alphaproteobacteria</taxon>
        <taxon>Hyphomicrobiales</taxon>
        <taxon>Methylobacteriaceae</taxon>
        <taxon>Methylobacterium</taxon>
    </lineage>
</organism>
<feature type="region of interest" description="Disordered" evidence="1">
    <location>
        <begin position="1"/>
        <end position="26"/>
    </location>
</feature>
<dbReference type="EMBL" id="VZZK01000004">
    <property type="protein sequence ID" value="KAB1080624.1"/>
    <property type="molecule type" value="Genomic_DNA"/>
</dbReference>
<protein>
    <submittedName>
        <fullName evidence="3">DUF2721 domain-containing protein</fullName>
    </submittedName>
</protein>
<evidence type="ECO:0000313" key="4">
    <source>
        <dbReference type="Proteomes" id="UP000474159"/>
    </source>
</evidence>
<sequence>MPPAPNRGHRPLRVGAPCRRSDDTHHHGSAMVQLSDVLKAIGPNASIVFAAWIFMGFLQQRYDAALNRYQQAVGDYRSKGHEAGRADNLKAQVLAYRHRCRLMSRASLLGLVAAILLIGSLIFGALDVIVPRSAAVTVCGIVTAIGGFVTVIVAATIVIAEGRIVVRQIDDELRDVPNLADKAGGGAGKDVGNGI</sequence>
<dbReference type="OrthoDB" id="8003145at2"/>
<keyword evidence="4" id="KW-1185">Reference proteome</keyword>
<dbReference type="AlphaFoldDB" id="A0A6L3T666"/>
<evidence type="ECO:0000256" key="2">
    <source>
        <dbReference type="SAM" id="Phobius"/>
    </source>
</evidence>
<keyword evidence="2" id="KW-0472">Membrane</keyword>
<evidence type="ECO:0000313" key="3">
    <source>
        <dbReference type="EMBL" id="KAB1080624.1"/>
    </source>
</evidence>
<feature type="transmembrane region" description="Helical" evidence="2">
    <location>
        <begin position="135"/>
        <end position="160"/>
    </location>
</feature>
<dbReference type="Proteomes" id="UP000474159">
    <property type="component" value="Unassembled WGS sequence"/>
</dbReference>
<keyword evidence="2" id="KW-1133">Transmembrane helix</keyword>
<accession>A0A6L3T666</accession>
<evidence type="ECO:0000256" key="1">
    <source>
        <dbReference type="SAM" id="MobiDB-lite"/>
    </source>
</evidence>
<name>A0A6L3T666_9HYPH</name>
<proteinExistence type="predicted"/>
<feature type="transmembrane region" description="Helical" evidence="2">
    <location>
        <begin position="40"/>
        <end position="58"/>
    </location>
</feature>
<reference evidence="3 4" key="1">
    <citation type="submission" date="2019-09" db="EMBL/GenBank/DDBJ databases">
        <title>YIM 48816 draft genome.</title>
        <authorList>
            <person name="Jiang L."/>
        </authorList>
    </citation>
    <scope>NUCLEOTIDE SEQUENCE [LARGE SCALE GENOMIC DNA]</scope>
    <source>
        <strain evidence="3 4">YIM 48816</strain>
    </source>
</reference>
<gene>
    <name evidence="3" type="ORF">F6X53_05440</name>
</gene>
<dbReference type="InterPro" id="IPR021279">
    <property type="entry name" value="DUF2721"/>
</dbReference>
<keyword evidence="2" id="KW-0812">Transmembrane</keyword>
<dbReference type="Pfam" id="PF11026">
    <property type="entry name" value="DUF2721"/>
    <property type="match status" value="1"/>
</dbReference>